<dbReference type="RefSeq" id="WP_311932002.1">
    <property type="nucleotide sequence ID" value="NZ_JARPWY010000049.1"/>
</dbReference>
<organism evidence="1 2">
    <name type="scientific">Enterococcus avium</name>
    <name type="common">Streptococcus avium</name>
    <dbReference type="NCBI Taxonomy" id="33945"/>
    <lineage>
        <taxon>Bacteria</taxon>
        <taxon>Bacillati</taxon>
        <taxon>Bacillota</taxon>
        <taxon>Bacilli</taxon>
        <taxon>Lactobacillales</taxon>
        <taxon>Enterococcaceae</taxon>
        <taxon>Enterococcus</taxon>
    </lineage>
</organism>
<dbReference type="Proteomes" id="UP001264335">
    <property type="component" value="Unassembled WGS sequence"/>
</dbReference>
<evidence type="ECO:0000313" key="2">
    <source>
        <dbReference type="Proteomes" id="UP001264335"/>
    </source>
</evidence>
<sequence>MIMKIDKSKAINDAVISSVRLESERIGREREKYLIARNLIEMKIPLEQVVEATGLELDTVKQTQTQHGD</sequence>
<accession>A0ABD5FCY2</accession>
<name>A0ABD5FCY2_ENTAV</name>
<proteinExistence type="predicted"/>
<dbReference type="AlphaFoldDB" id="A0ABD5FCY2"/>
<gene>
    <name evidence="1" type="ORF">P7D79_15575</name>
</gene>
<protein>
    <recommendedName>
        <fullName evidence="3">Antitoxin</fullName>
    </recommendedName>
</protein>
<comment type="caution">
    <text evidence="1">The sequence shown here is derived from an EMBL/GenBank/DDBJ whole genome shotgun (WGS) entry which is preliminary data.</text>
</comment>
<reference evidence="1 2" key="1">
    <citation type="submission" date="2023-03" db="EMBL/GenBank/DDBJ databases">
        <authorList>
            <person name="Shen W."/>
            <person name="Cai J."/>
        </authorList>
    </citation>
    <scope>NUCLEOTIDE SEQUENCE [LARGE SCALE GENOMIC DNA]</scope>
    <source>
        <strain evidence="1 2">Y2</strain>
    </source>
</reference>
<dbReference type="EMBL" id="JARPWY010000049">
    <property type="protein sequence ID" value="MDT2515646.1"/>
    <property type="molecule type" value="Genomic_DNA"/>
</dbReference>
<evidence type="ECO:0000313" key="1">
    <source>
        <dbReference type="EMBL" id="MDT2515646.1"/>
    </source>
</evidence>
<evidence type="ECO:0008006" key="3">
    <source>
        <dbReference type="Google" id="ProtNLM"/>
    </source>
</evidence>